<dbReference type="Proteomes" id="UP000005240">
    <property type="component" value="Unassembled WGS sequence"/>
</dbReference>
<keyword evidence="3" id="KW-1185">Reference proteome</keyword>
<proteinExistence type="predicted"/>
<protein>
    <submittedName>
        <fullName evidence="1 2">Uncharacterized protein</fullName>
    </submittedName>
</protein>
<evidence type="ECO:0000313" key="1">
    <source>
        <dbReference type="EMBL" id="OAV91199.1"/>
    </source>
</evidence>
<reference evidence="2 3" key="3">
    <citation type="journal article" date="2017" name="G3 (Bethesda)">
        <title>Comparative analysis highlights variable genome content of wheat rusts and divergence of the mating loci.</title>
        <authorList>
            <person name="Cuomo C.A."/>
            <person name="Bakkeren G."/>
            <person name="Khalil H.B."/>
            <person name="Panwar V."/>
            <person name="Joly D."/>
            <person name="Linning R."/>
            <person name="Sakthikumar S."/>
            <person name="Song X."/>
            <person name="Adiconis X."/>
            <person name="Fan L."/>
            <person name="Goldberg J.M."/>
            <person name="Levin J.Z."/>
            <person name="Young S."/>
            <person name="Zeng Q."/>
            <person name="Anikster Y."/>
            <person name="Bruce M."/>
            <person name="Wang M."/>
            <person name="Yin C."/>
            <person name="McCallum B."/>
            <person name="Szabo L.J."/>
            <person name="Hulbert S."/>
            <person name="Chen X."/>
            <person name="Fellers J.P."/>
        </authorList>
    </citation>
    <scope>NUCLEOTIDE SEQUENCE</scope>
    <source>
        <strain evidence="3">Isolate 1-1 / race 1 (BBBD)</strain>
        <strain evidence="2">isolate 1-1 / race 1 (BBBD)</strain>
    </source>
</reference>
<gene>
    <name evidence="1" type="ORF">PTTG_04715</name>
</gene>
<dbReference type="VEuPathDB" id="FungiDB:PTTG_04715"/>
<organism evidence="1">
    <name type="scientific">Puccinia triticina (isolate 1-1 / race 1 (BBBD))</name>
    <name type="common">Brown leaf rust fungus</name>
    <dbReference type="NCBI Taxonomy" id="630390"/>
    <lineage>
        <taxon>Eukaryota</taxon>
        <taxon>Fungi</taxon>
        <taxon>Dikarya</taxon>
        <taxon>Basidiomycota</taxon>
        <taxon>Pucciniomycotina</taxon>
        <taxon>Pucciniomycetes</taxon>
        <taxon>Pucciniales</taxon>
        <taxon>Pucciniaceae</taxon>
        <taxon>Puccinia</taxon>
    </lineage>
</organism>
<dbReference type="EMBL" id="ADAS02000085">
    <property type="protein sequence ID" value="OAV91199.1"/>
    <property type="molecule type" value="Genomic_DNA"/>
</dbReference>
<reference evidence="1" key="2">
    <citation type="submission" date="2016-05" db="EMBL/GenBank/DDBJ databases">
        <title>Comparative analysis highlights variable genome content of wheat rusts and divergence of the mating loci.</title>
        <authorList>
            <person name="Cuomo C.A."/>
            <person name="Bakkeren G."/>
            <person name="Szabo L."/>
            <person name="Khalil H."/>
            <person name="Joly D."/>
            <person name="Goldberg J."/>
            <person name="Young S."/>
            <person name="Zeng Q."/>
            <person name="Fellers J."/>
        </authorList>
    </citation>
    <scope>NUCLEOTIDE SEQUENCE [LARGE SCALE GENOMIC DNA]</scope>
    <source>
        <strain evidence="1">1-1 BBBD Race 1</strain>
    </source>
</reference>
<sequence>MPTRDNAQPVRIPIVSKDKLAKAALVNWPKEVRCEMNIPEWEAALRKAGLDQTFADVLHGFKAGFHQGIPDHTIAGMSHYTPPNHSSALQAKDKIEKLIQKELAAGLMFGPFTHLEVASKFPFFRTNPLGAVVNGDGSTRPINDLSFPRNNLCIPLVNSFVEAKDFEMTWDDFNIVACFFQNNKTSFHLAVLTGKRRIAKSQRPCRNGPT</sequence>
<name>A0A180GF88_PUCT1</name>
<evidence type="ECO:0000313" key="2">
    <source>
        <dbReference type="EnsemblFungi" id="PTTG_04715-t43_1-p1"/>
    </source>
</evidence>
<accession>A0A180GF88</accession>
<evidence type="ECO:0000313" key="3">
    <source>
        <dbReference type="Proteomes" id="UP000005240"/>
    </source>
</evidence>
<reference evidence="2" key="4">
    <citation type="submission" date="2025-05" db="UniProtKB">
        <authorList>
            <consortium name="EnsemblFungi"/>
        </authorList>
    </citation>
    <scope>IDENTIFICATION</scope>
    <source>
        <strain evidence="2">isolate 1-1 / race 1 (BBBD)</strain>
    </source>
</reference>
<dbReference type="OrthoDB" id="2678913at2759"/>
<dbReference type="EnsemblFungi" id="PTTG_04715-t43_1">
    <property type="protein sequence ID" value="PTTG_04715-t43_1-p1"/>
    <property type="gene ID" value="PTTG_04715"/>
</dbReference>
<reference evidence="1" key="1">
    <citation type="submission" date="2009-11" db="EMBL/GenBank/DDBJ databases">
        <authorList>
            <consortium name="The Broad Institute Genome Sequencing Platform"/>
            <person name="Ward D."/>
            <person name="Feldgarden M."/>
            <person name="Earl A."/>
            <person name="Young S.K."/>
            <person name="Zeng Q."/>
            <person name="Koehrsen M."/>
            <person name="Alvarado L."/>
            <person name="Berlin A."/>
            <person name="Bochicchio J."/>
            <person name="Borenstein D."/>
            <person name="Chapman S.B."/>
            <person name="Chen Z."/>
            <person name="Engels R."/>
            <person name="Freedman E."/>
            <person name="Gellesch M."/>
            <person name="Goldberg J."/>
            <person name="Griggs A."/>
            <person name="Gujja S."/>
            <person name="Heilman E."/>
            <person name="Heiman D."/>
            <person name="Hepburn T."/>
            <person name="Howarth C."/>
            <person name="Jen D."/>
            <person name="Larson L."/>
            <person name="Lewis B."/>
            <person name="Mehta T."/>
            <person name="Park D."/>
            <person name="Pearson M."/>
            <person name="Roberts A."/>
            <person name="Saif S."/>
            <person name="Shea T."/>
            <person name="Shenoy N."/>
            <person name="Sisk P."/>
            <person name="Stolte C."/>
            <person name="Sykes S."/>
            <person name="Thomson T."/>
            <person name="Walk T."/>
            <person name="White J."/>
            <person name="Yandava C."/>
            <person name="Izard J."/>
            <person name="Baranova O.V."/>
            <person name="Blanton J.M."/>
            <person name="Tanner A.C."/>
            <person name="Dewhirst F.E."/>
            <person name="Haas B."/>
            <person name="Nusbaum C."/>
            <person name="Birren B."/>
        </authorList>
    </citation>
    <scope>NUCLEOTIDE SEQUENCE [LARGE SCALE GENOMIC DNA]</scope>
    <source>
        <strain evidence="1">1-1 BBBD Race 1</strain>
    </source>
</reference>
<dbReference type="AlphaFoldDB" id="A0A180GF88"/>